<feature type="transmembrane region" description="Helical" evidence="1">
    <location>
        <begin position="12"/>
        <end position="34"/>
    </location>
</feature>
<keyword evidence="1" id="KW-1133">Transmembrane helix</keyword>
<reference evidence="3" key="2">
    <citation type="submission" date="2023-11" db="UniProtKB">
        <authorList>
            <consortium name="WormBaseParasite"/>
        </authorList>
    </citation>
    <scope>IDENTIFICATION</scope>
</reference>
<evidence type="ECO:0000313" key="2">
    <source>
        <dbReference type="Proteomes" id="UP000050792"/>
    </source>
</evidence>
<dbReference type="Proteomes" id="UP000050792">
    <property type="component" value="Unassembled WGS sequence"/>
</dbReference>
<protein>
    <submittedName>
        <fullName evidence="3">Uncharacterized protein</fullName>
    </submittedName>
</protein>
<reference evidence="2" key="1">
    <citation type="submission" date="2022-06" db="EMBL/GenBank/DDBJ databases">
        <authorList>
            <person name="Berger JAMES D."/>
            <person name="Berger JAMES D."/>
        </authorList>
    </citation>
    <scope>NUCLEOTIDE SEQUENCE [LARGE SCALE GENOMIC DNA]</scope>
</reference>
<sequence>MYSFALTAVFYFRFAISLPSYVFVSVLTVSVYCCENIRAQDRVHLHEISCLLREVMIYLSQFAKLVTYLRII</sequence>
<keyword evidence="2" id="KW-1185">Reference proteome</keyword>
<name>A0AA85G159_9TREM</name>
<accession>A0AA85G159</accession>
<organism evidence="2 3">
    <name type="scientific">Schistosoma rodhaini</name>
    <dbReference type="NCBI Taxonomy" id="6188"/>
    <lineage>
        <taxon>Eukaryota</taxon>
        <taxon>Metazoa</taxon>
        <taxon>Spiralia</taxon>
        <taxon>Lophotrochozoa</taxon>
        <taxon>Platyhelminthes</taxon>
        <taxon>Trematoda</taxon>
        <taxon>Digenea</taxon>
        <taxon>Strigeidida</taxon>
        <taxon>Schistosomatoidea</taxon>
        <taxon>Schistosomatidae</taxon>
        <taxon>Schistosoma</taxon>
    </lineage>
</organism>
<proteinExistence type="predicted"/>
<keyword evidence="1" id="KW-0472">Membrane</keyword>
<evidence type="ECO:0000256" key="1">
    <source>
        <dbReference type="SAM" id="Phobius"/>
    </source>
</evidence>
<keyword evidence="1" id="KW-0812">Transmembrane</keyword>
<evidence type="ECO:0000313" key="3">
    <source>
        <dbReference type="WBParaSite" id="SRDH1_75650.1"/>
    </source>
</evidence>
<dbReference type="WBParaSite" id="SRDH1_75650.1">
    <property type="protein sequence ID" value="SRDH1_75650.1"/>
    <property type="gene ID" value="SRDH1_75650"/>
</dbReference>
<dbReference type="AlphaFoldDB" id="A0AA85G159"/>